<gene>
    <name evidence="2" type="ORF">GWI33_014536</name>
</gene>
<accession>A0A834I4C2</accession>
<sequence>MLLPYNIKYNNSPPVVPPDAVRARVAAPPLLAAERGVPTPSSVPAAHSSTPRPTRINSRGYFAHKGVQCSNACTNAKAGRPTFHILRHLLQEIYLKRSDSQDEIPCEIC</sequence>
<evidence type="ECO:0000256" key="1">
    <source>
        <dbReference type="SAM" id="MobiDB-lite"/>
    </source>
</evidence>
<organism evidence="2 3">
    <name type="scientific">Rhynchophorus ferrugineus</name>
    <name type="common">Red palm weevil</name>
    <name type="synonym">Curculio ferrugineus</name>
    <dbReference type="NCBI Taxonomy" id="354439"/>
    <lineage>
        <taxon>Eukaryota</taxon>
        <taxon>Metazoa</taxon>
        <taxon>Ecdysozoa</taxon>
        <taxon>Arthropoda</taxon>
        <taxon>Hexapoda</taxon>
        <taxon>Insecta</taxon>
        <taxon>Pterygota</taxon>
        <taxon>Neoptera</taxon>
        <taxon>Endopterygota</taxon>
        <taxon>Coleoptera</taxon>
        <taxon>Polyphaga</taxon>
        <taxon>Cucujiformia</taxon>
        <taxon>Curculionidae</taxon>
        <taxon>Dryophthorinae</taxon>
        <taxon>Rhynchophorus</taxon>
    </lineage>
</organism>
<comment type="caution">
    <text evidence="2">The sequence shown here is derived from an EMBL/GenBank/DDBJ whole genome shotgun (WGS) entry which is preliminary data.</text>
</comment>
<name>A0A834I4C2_RHYFE</name>
<keyword evidence="3" id="KW-1185">Reference proteome</keyword>
<proteinExistence type="predicted"/>
<dbReference type="EMBL" id="JAACXV010013723">
    <property type="protein sequence ID" value="KAF7272704.1"/>
    <property type="molecule type" value="Genomic_DNA"/>
</dbReference>
<feature type="region of interest" description="Disordered" evidence="1">
    <location>
        <begin position="33"/>
        <end position="57"/>
    </location>
</feature>
<feature type="compositionally biased region" description="Polar residues" evidence="1">
    <location>
        <begin position="39"/>
        <end position="57"/>
    </location>
</feature>
<evidence type="ECO:0000313" key="3">
    <source>
        <dbReference type="Proteomes" id="UP000625711"/>
    </source>
</evidence>
<dbReference type="Proteomes" id="UP000625711">
    <property type="component" value="Unassembled WGS sequence"/>
</dbReference>
<protein>
    <submittedName>
        <fullName evidence="2">Uncharacterized protein</fullName>
    </submittedName>
</protein>
<evidence type="ECO:0000313" key="2">
    <source>
        <dbReference type="EMBL" id="KAF7272704.1"/>
    </source>
</evidence>
<reference evidence="2" key="1">
    <citation type="submission" date="2020-08" db="EMBL/GenBank/DDBJ databases">
        <title>Genome sequencing and assembly of the red palm weevil Rhynchophorus ferrugineus.</title>
        <authorList>
            <person name="Dias G.B."/>
            <person name="Bergman C.M."/>
            <person name="Manee M."/>
        </authorList>
    </citation>
    <scope>NUCLEOTIDE SEQUENCE</scope>
    <source>
        <strain evidence="2">AA-2017</strain>
        <tissue evidence="2">Whole larva</tissue>
    </source>
</reference>
<dbReference type="AlphaFoldDB" id="A0A834I4C2"/>